<organism evidence="1 2">
    <name type="scientific">Citrullus colocynthis</name>
    <name type="common">colocynth</name>
    <dbReference type="NCBI Taxonomy" id="252529"/>
    <lineage>
        <taxon>Eukaryota</taxon>
        <taxon>Viridiplantae</taxon>
        <taxon>Streptophyta</taxon>
        <taxon>Embryophyta</taxon>
        <taxon>Tracheophyta</taxon>
        <taxon>Spermatophyta</taxon>
        <taxon>Magnoliopsida</taxon>
        <taxon>eudicotyledons</taxon>
        <taxon>Gunneridae</taxon>
        <taxon>Pentapetalae</taxon>
        <taxon>rosids</taxon>
        <taxon>fabids</taxon>
        <taxon>Cucurbitales</taxon>
        <taxon>Cucurbitaceae</taxon>
        <taxon>Benincaseae</taxon>
        <taxon>Citrullus</taxon>
    </lineage>
</organism>
<reference evidence="1 2" key="1">
    <citation type="submission" date="2024-03" db="EMBL/GenBank/DDBJ databases">
        <authorList>
            <person name="Gkanogiannis A."/>
            <person name="Becerra Lopez-Lavalle L."/>
        </authorList>
    </citation>
    <scope>NUCLEOTIDE SEQUENCE [LARGE SCALE GENOMIC DNA]</scope>
</reference>
<proteinExistence type="predicted"/>
<keyword evidence="2" id="KW-1185">Reference proteome</keyword>
<evidence type="ECO:0000313" key="1">
    <source>
        <dbReference type="EMBL" id="CAK9315887.1"/>
    </source>
</evidence>
<gene>
    <name evidence="1" type="ORF">CITCOLO1_LOCUS7727</name>
</gene>
<accession>A0ABP0Y623</accession>
<protein>
    <submittedName>
        <fullName evidence="1">Uncharacterized protein</fullName>
    </submittedName>
</protein>
<dbReference type="Proteomes" id="UP001642487">
    <property type="component" value="Chromosome 2"/>
</dbReference>
<evidence type="ECO:0000313" key="2">
    <source>
        <dbReference type="Proteomes" id="UP001642487"/>
    </source>
</evidence>
<dbReference type="EMBL" id="OZ021736">
    <property type="protein sequence ID" value="CAK9315887.1"/>
    <property type="molecule type" value="Genomic_DNA"/>
</dbReference>
<name>A0ABP0Y623_9ROSI</name>
<sequence>MPSLSQVEEQKAIILLISRFRSSKSLSYLLFSLIMDIFKKNMLIFVGVFVISTNLIEITKAIRSINYIGAPQGGVEVVCSPEDPRVYNLNYANQESSEFNDVDGCKPQKDYQHNINGDGLGNMAPQSPKEIKGDKNIVTHLPYMN</sequence>